<reference evidence="2" key="2">
    <citation type="submission" date="2013-12" db="EMBL/GenBank/DDBJ databases">
        <authorList>
            <person name="Yu Y."/>
            <person name="Lee S."/>
            <person name="de Baynast K."/>
            <person name="Wissotski M."/>
            <person name="Liu L."/>
            <person name="Talag J."/>
            <person name="Goicoechea J."/>
            <person name="Angelova A."/>
            <person name="Jetty R."/>
            <person name="Kudrna D."/>
            <person name="Golser W."/>
            <person name="Rivera L."/>
            <person name="Zhang J."/>
            <person name="Wing R."/>
        </authorList>
    </citation>
    <scope>NUCLEOTIDE SEQUENCE</scope>
</reference>
<evidence type="ECO:0000313" key="1">
    <source>
        <dbReference type="EnsemblPlants" id="LPERR09G15060.1"/>
    </source>
</evidence>
<dbReference type="Proteomes" id="UP000032180">
    <property type="component" value="Chromosome 9"/>
</dbReference>
<evidence type="ECO:0000313" key="2">
    <source>
        <dbReference type="Proteomes" id="UP000032180"/>
    </source>
</evidence>
<proteinExistence type="predicted"/>
<accession>A0A0D9XGL2</accession>
<protein>
    <submittedName>
        <fullName evidence="1">Uncharacterized protein</fullName>
    </submittedName>
</protein>
<dbReference type="AlphaFoldDB" id="A0A0D9XGL2"/>
<keyword evidence="2" id="KW-1185">Reference proteome</keyword>
<reference evidence="1 2" key="1">
    <citation type="submission" date="2012-08" db="EMBL/GenBank/DDBJ databases">
        <title>Oryza genome evolution.</title>
        <authorList>
            <person name="Wing R.A."/>
        </authorList>
    </citation>
    <scope>NUCLEOTIDE SEQUENCE</scope>
</reference>
<dbReference type="STRING" id="77586.A0A0D9XGL2"/>
<sequence>MTPIDAGVYGGAGHMCLSLTGATMAAPELSAGIFPDHHQASTQPMVSSGNVLCLGGGSNVGVGGASQFDHLMASSFAGSFMFRSQCVSSSSYYLTIAAHNEFPEVDMRDSFVTQRVFCDVLV</sequence>
<dbReference type="Gramene" id="LPERR09G15060.1">
    <property type="protein sequence ID" value="LPERR09G15060.1"/>
    <property type="gene ID" value="LPERR09G15060"/>
</dbReference>
<name>A0A0D9XGL2_9ORYZ</name>
<organism evidence="1 2">
    <name type="scientific">Leersia perrieri</name>
    <dbReference type="NCBI Taxonomy" id="77586"/>
    <lineage>
        <taxon>Eukaryota</taxon>
        <taxon>Viridiplantae</taxon>
        <taxon>Streptophyta</taxon>
        <taxon>Embryophyta</taxon>
        <taxon>Tracheophyta</taxon>
        <taxon>Spermatophyta</taxon>
        <taxon>Magnoliopsida</taxon>
        <taxon>Liliopsida</taxon>
        <taxon>Poales</taxon>
        <taxon>Poaceae</taxon>
        <taxon>BOP clade</taxon>
        <taxon>Oryzoideae</taxon>
        <taxon>Oryzeae</taxon>
        <taxon>Oryzinae</taxon>
        <taxon>Leersia</taxon>
    </lineage>
</organism>
<dbReference type="HOGENOM" id="CLU_2030074_0_0_1"/>
<dbReference type="EnsemblPlants" id="LPERR09G15060.1">
    <property type="protein sequence ID" value="LPERR09G15060.1"/>
    <property type="gene ID" value="LPERR09G15060"/>
</dbReference>
<reference evidence="1" key="3">
    <citation type="submission" date="2015-04" db="UniProtKB">
        <authorList>
            <consortium name="EnsemblPlants"/>
        </authorList>
    </citation>
    <scope>IDENTIFICATION</scope>
</reference>